<dbReference type="AlphaFoldDB" id="A0A9X2HC26"/>
<dbReference type="PROSITE" id="PS51061">
    <property type="entry name" value="R3H"/>
    <property type="match status" value="1"/>
</dbReference>
<dbReference type="SUPFAM" id="SSF82708">
    <property type="entry name" value="R3H domain"/>
    <property type="match status" value="1"/>
</dbReference>
<dbReference type="RefSeq" id="WP_254165821.1">
    <property type="nucleotide sequence ID" value="NZ_JANAFB010000010.1"/>
</dbReference>
<dbReference type="InterPro" id="IPR036867">
    <property type="entry name" value="R3H_dom_sf"/>
</dbReference>
<accession>A0A9X2HC26</accession>
<protein>
    <submittedName>
        <fullName evidence="3">KH domain-containing protein</fullName>
    </submittedName>
</protein>
<sequence>MASEQPAADGQSADGQSSDERAADGAASGSEAAAASSSEPTPAGSAGESAPAEEDESEIAADYLEELLDIADLDGDIDIEIRQNRTYLSVVAEGDAEEELSLLVGRHGEVLDALQELVRLAVLAATGHRSRLILDVAGHREQREGELKVLAEKALESVRTTGEPYHLKPLGSYERKMVHDIVAEHGMHSASEGEGSRRHIVVSPYQAPVEDRSGADA</sequence>
<dbReference type="InterPro" id="IPR039247">
    <property type="entry name" value="KhpB"/>
</dbReference>
<feature type="compositionally biased region" description="Low complexity" evidence="1">
    <location>
        <begin position="24"/>
        <end position="50"/>
    </location>
</feature>
<dbReference type="SMART" id="SM00393">
    <property type="entry name" value="R3H"/>
    <property type="match status" value="1"/>
</dbReference>
<keyword evidence="4" id="KW-1185">Reference proteome</keyword>
<dbReference type="CDD" id="cd02414">
    <property type="entry name" value="KH-II_Jag"/>
    <property type="match status" value="1"/>
</dbReference>
<proteinExistence type="predicted"/>
<dbReference type="GO" id="GO:0003723">
    <property type="term" value="F:RNA binding"/>
    <property type="evidence" value="ECO:0007669"/>
    <property type="project" value="InterPro"/>
</dbReference>
<dbReference type="CDD" id="cd02644">
    <property type="entry name" value="R3H_jag"/>
    <property type="match status" value="1"/>
</dbReference>
<dbReference type="Pfam" id="PF01424">
    <property type="entry name" value="R3H"/>
    <property type="match status" value="1"/>
</dbReference>
<dbReference type="PANTHER" id="PTHR35800:SF1">
    <property type="entry name" value="RNA-BINDING PROTEIN KHPB"/>
    <property type="match status" value="1"/>
</dbReference>
<feature type="region of interest" description="Disordered" evidence="1">
    <location>
        <begin position="1"/>
        <end position="56"/>
    </location>
</feature>
<gene>
    <name evidence="3" type="ORF">NBM05_05695</name>
</gene>
<feature type="domain" description="R3H" evidence="2">
    <location>
        <begin position="141"/>
        <end position="206"/>
    </location>
</feature>
<dbReference type="InterPro" id="IPR034079">
    <property type="entry name" value="R3H_KhpB"/>
</dbReference>
<evidence type="ECO:0000313" key="3">
    <source>
        <dbReference type="EMBL" id="MCP3425520.1"/>
    </source>
</evidence>
<dbReference type="InterPro" id="IPR038008">
    <property type="entry name" value="Jag_KH"/>
</dbReference>
<evidence type="ECO:0000313" key="4">
    <source>
        <dbReference type="Proteomes" id="UP001139502"/>
    </source>
</evidence>
<evidence type="ECO:0000259" key="2">
    <source>
        <dbReference type="PROSITE" id="PS51061"/>
    </source>
</evidence>
<dbReference type="EMBL" id="JANAFB010000010">
    <property type="protein sequence ID" value="MCP3425520.1"/>
    <property type="molecule type" value="Genomic_DNA"/>
</dbReference>
<dbReference type="Gene3D" id="3.30.300.20">
    <property type="match status" value="1"/>
</dbReference>
<comment type="caution">
    <text evidence="3">The sequence shown here is derived from an EMBL/GenBank/DDBJ whole genome shotgun (WGS) entry which is preliminary data.</text>
</comment>
<dbReference type="InterPro" id="IPR015946">
    <property type="entry name" value="KH_dom-like_a/b"/>
</dbReference>
<reference evidence="3" key="1">
    <citation type="submission" date="2022-06" db="EMBL/GenBank/DDBJ databases">
        <title>Rothia sp. isolated from sandalwood seedling.</title>
        <authorList>
            <person name="Tuikhar N."/>
            <person name="Kirdat K."/>
            <person name="Thorat V."/>
            <person name="Swetha P."/>
            <person name="Padma S."/>
            <person name="Sundararaj R."/>
            <person name="Yadav A."/>
        </authorList>
    </citation>
    <scope>NUCLEOTIDE SEQUENCE</scope>
    <source>
        <strain evidence="3">AR01</strain>
    </source>
</reference>
<evidence type="ECO:0000256" key="1">
    <source>
        <dbReference type="SAM" id="MobiDB-lite"/>
    </source>
</evidence>
<organism evidence="3 4">
    <name type="scientific">Rothia santali</name>
    <dbReference type="NCBI Taxonomy" id="2949643"/>
    <lineage>
        <taxon>Bacteria</taxon>
        <taxon>Bacillati</taxon>
        <taxon>Actinomycetota</taxon>
        <taxon>Actinomycetes</taxon>
        <taxon>Micrococcales</taxon>
        <taxon>Micrococcaceae</taxon>
        <taxon>Rothia</taxon>
    </lineage>
</organism>
<dbReference type="Proteomes" id="UP001139502">
    <property type="component" value="Unassembled WGS sequence"/>
</dbReference>
<dbReference type="InterPro" id="IPR001374">
    <property type="entry name" value="R3H_dom"/>
</dbReference>
<name>A0A9X2HC26_9MICC</name>
<dbReference type="Gene3D" id="3.30.1370.50">
    <property type="entry name" value="R3H-like domain"/>
    <property type="match status" value="1"/>
</dbReference>
<dbReference type="PANTHER" id="PTHR35800">
    <property type="entry name" value="PROTEIN JAG"/>
    <property type="match status" value="1"/>
</dbReference>